<proteinExistence type="predicted"/>
<protein>
    <submittedName>
        <fullName evidence="1">Uncharacterized protein</fullName>
    </submittedName>
</protein>
<reference evidence="1 2" key="1">
    <citation type="submission" date="2021-06" db="EMBL/GenBank/DDBJ databases">
        <title>Caerostris extrusa draft genome.</title>
        <authorList>
            <person name="Kono N."/>
            <person name="Arakawa K."/>
        </authorList>
    </citation>
    <scope>NUCLEOTIDE SEQUENCE [LARGE SCALE GENOMIC DNA]</scope>
</reference>
<name>A0AAV4Y674_CAEEX</name>
<organism evidence="1 2">
    <name type="scientific">Caerostris extrusa</name>
    <name type="common">Bark spider</name>
    <name type="synonym">Caerostris bankana</name>
    <dbReference type="NCBI Taxonomy" id="172846"/>
    <lineage>
        <taxon>Eukaryota</taxon>
        <taxon>Metazoa</taxon>
        <taxon>Ecdysozoa</taxon>
        <taxon>Arthropoda</taxon>
        <taxon>Chelicerata</taxon>
        <taxon>Arachnida</taxon>
        <taxon>Araneae</taxon>
        <taxon>Araneomorphae</taxon>
        <taxon>Entelegynae</taxon>
        <taxon>Araneoidea</taxon>
        <taxon>Araneidae</taxon>
        <taxon>Caerostris</taxon>
    </lineage>
</organism>
<evidence type="ECO:0000313" key="1">
    <source>
        <dbReference type="EMBL" id="GIZ01946.1"/>
    </source>
</evidence>
<dbReference type="AlphaFoldDB" id="A0AAV4Y674"/>
<gene>
    <name evidence="1" type="ORF">CEXT_210901</name>
</gene>
<accession>A0AAV4Y674</accession>
<dbReference type="Proteomes" id="UP001054945">
    <property type="component" value="Unassembled WGS sequence"/>
</dbReference>
<comment type="caution">
    <text evidence="1">The sequence shown here is derived from an EMBL/GenBank/DDBJ whole genome shotgun (WGS) entry which is preliminary data.</text>
</comment>
<keyword evidence="2" id="KW-1185">Reference proteome</keyword>
<dbReference type="EMBL" id="BPLR01018740">
    <property type="protein sequence ID" value="GIZ01946.1"/>
    <property type="molecule type" value="Genomic_DNA"/>
</dbReference>
<evidence type="ECO:0000313" key="2">
    <source>
        <dbReference type="Proteomes" id="UP001054945"/>
    </source>
</evidence>
<sequence>MFPCSVFLSKWGWRGSVLLADDSLEQREMGWKGDRLGMEKHLAHSETVRISRFSSNGDGVSGWKVWWKNLPGRISVSQKAKALCRRAESFQACFMD</sequence>